<dbReference type="PANTHER" id="PTHR23308">
    <property type="entry name" value="NUCLEAR INHIBITOR OF PROTEIN PHOSPHATASE-1"/>
    <property type="match status" value="1"/>
</dbReference>
<feature type="compositionally biased region" description="Basic residues" evidence="1">
    <location>
        <begin position="162"/>
        <end position="172"/>
    </location>
</feature>
<feature type="compositionally biased region" description="Basic and acidic residues" evidence="1">
    <location>
        <begin position="283"/>
        <end position="298"/>
    </location>
</feature>
<feature type="domain" description="FHA" evidence="2">
    <location>
        <begin position="28"/>
        <end position="81"/>
    </location>
</feature>
<organism evidence="3 5">
    <name type="scientific">Carya illinoinensis</name>
    <name type="common">Pecan</name>
    <dbReference type="NCBI Taxonomy" id="32201"/>
    <lineage>
        <taxon>Eukaryota</taxon>
        <taxon>Viridiplantae</taxon>
        <taxon>Streptophyta</taxon>
        <taxon>Embryophyta</taxon>
        <taxon>Tracheophyta</taxon>
        <taxon>Spermatophyta</taxon>
        <taxon>Magnoliopsida</taxon>
        <taxon>eudicotyledons</taxon>
        <taxon>Gunneridae</taxon>
        <taxon>Pentapetalae</taxon>
        <taxon>rosids</taxon>
        <taxon>fabids</taxon>
        <taxon>Fagales</taxon>
        <taxon>Juglandaceae</taxon>
        <taxon>Carya</taxon>
    </lineage>
</organism>
<dbReference type="Proteomes" id="UP000811246">
    <property type="component" value="Chromosome 2"/>
</dbReference>
<accession>A0A8T1RDM8</accession>
<dbReference type="Proteomes" id="UP000811609">
    <property type="component" value="Chromosome 2"/>
</dbReference>
<evidence type="ECO:0000313" key="3">
    <source>
        <dbReference type="EMBL" id="KAG6664745.1"/>
    </source>
</evidence>
<evidence type="ECO:0000259" key="2">
    <source>
        <dbReference type="PROSITE" id="PS50006"/>
    </source>
</evidence>
<comment type="caution">
    <text evidence="3">The sequence shown here is derived from an EMBL/GenBank/DDBJ whole genome shotgun (WGS) entry which is preliminary data.</text>
</comment>
<dbReference type="EMBL" id="CM031826">
    <property type="protein sequence ID" value="KAG6727075.1"/>
    <property type="molecule type" value="Genomic_DNA"/>
</dbReference>
<dbReference type="EMBL" id="CM031826">
    <property type="protein sequence ID" value="KAG6727076.1"/>
    <property type="molecule type" value="Genomic_DNA"/>
</dbReference>
<gene>
    <name evidence="3" type="ORF">CIPAW_02G115600</name>
    <name evidence="4" type="ORF">I3842_02G113500</name>
</gene>
<sequence length="394" mass="43988">MEAPPLKLVMLQGPREGETLEFRHGSTVRIGRLVRGNAVPIKDVGISSKHLSIESSSSGSGKWILRDLHSSNGTLLNGTKLLPDTPYDLSDADSIKIGEYTSILVKIDGDDESQLRRNPRRRAAQKDQAEPVAENRGPKVKASIESEAKYDEKGEDLETGNRRKGRPRKARVMKSEDVAQELRSKEPENVGPVEEKPLRQTSTRRTRSAKIKESGPLEPVLEKIPETLSGEVEVKGKKNRVGARRRKNLCEESLNFVRVDASEDKGNEEETNFEENIITDVDKGAPSRVDASDNKENVEETNSEENDRLVVDKGAATGVDVKVERGAGSGVKEEEGLDLEKMTLGDWFDYLEVHLPKQIIDATEEMIDGMRQKAKQVREYMVEQRTERGKVPVR</sequence>
<proteinExistence type="predicted"/>
<dbReference type="AlphaFoldDB" id="A0A8T1RDM8"/>
<evidence type="ECO:0000256" key="1">
    <source>
        <dbReference type="SAM" id="MobiDB-lite"/>
    </source>
</evidence>
<reference evidence="3" key="1">
    <citation type="submission" date="2020-12" db="EMBL/GenBank/DDBJ databases">
        <title>WGS assembly of Carya illinoinensis cv. Pawnee.</title>
        <authorList>
            <person name="Platts A."/>
            <person name="Shu S."/>
            <person name="Wright S."/>
            <person name="Barry K."/>
            <person name="Edger P."/>
            <person name="Pires J.C."/>
            <person name="Schmutz J."/>
        </authorList>
    </citation>
    <scope>NUCLEOTIDE SEQUENCE</scope>
    <source>
        <tissue evidence="3">Leaf</tissue>
    </source>
</reference>
<feature type="compositionally biased region" description="Basic and acidic residues" evidence="1">
    <location>
        <begin position="142"/>
        <end position="152"/>
    </location>
</feature>
<feature type="region of interest" description="Disordered" evidence="1">
    <location>
        <begin position="111"/>
        <end position="218"/>
    </location>
</feature>
<dbReference type="SMART" id="SM00240">
    <property type="entry name" value="FHA"/>
    <property type="match status" value="1"/>
</dbReference>
<dbReference type="PROSITE" id="PS50006">
    <property type="entry name" value="FHA_DOMAIN"/>
    <property type="match status" value="1"/>
</dbReference>
<feature type="compositionally biased region" description="Basic and acidic residues" evidence="1">
    <location>
        <begin position="173"/>
        <end position="198"/>
    </location>
</feature>
<name>A0A8T1RDM8_CARIL</name>
<dbReference type="EMBL" id="CM031826">
    <property type="protein sequence ID" value="KAG6727077.1"/>
    <property type="molecule type" value="Genomic_DNA"/>
</dbReference>
<reference evidence="4" key="2">
    <citation type="submission" date="2021-01" db="EMBL/GenBank/DDBJ databases">
        <authorList>
            <person name="Lovell J.T."/>
            <person name="Bentley N."/>
            <person name="Bhattarai G."/>
            <person name="Jenkins J.W."/>
            <person name="Sreedasyam A."/>
            <person name="Alarcon Y."/>
            <person name="Bock C."/>
            <person name="Boston L."/>
            <person name="Carlson J."/>
            <person name="Cervantes K."/>
            <person name="Clermont K."/>
            <person name="Krom N."/>
            <person name="Kubenka K."/>
            <person name="Mamidi S."/>
            <person name="Mattison C."/>
            <person name="Monteros M."/>
            <person name="Pisani C."/>
            <person name="Plott C."/>
            <person name="Rajasekar S."/>
            <person name="Rhein H.S."/>
            <person name="Rohla C."/>
            <person name="Song M."/>
            <person name="Hilaire R.S."/>
            <person name="Shu S."/>
            <person name="Wells L."/>
            <person name="Wang X."/>
            <person name="Webber J."/>
            <person name="Heerema R.J."/>
            <person name="Klein P."/>
            <person name="Conner P."/>
            <person name="Grauke L."/>
            <person name="Grimwood J."/>
            <person name="Schmutz J."/>
            <person name="Randall J.J."/>
        </authorList>
    </citation>
    <scope>NUCLEOTIDE SEQUENCE</scope>
    <source>
        <tissue evidence="4">Leaf</tissue>
    </source>
</reference>
<feature type="region of interest" description="Disordered" evidence="1">
    <location>
        <begin position="283"/>
        <end position="307"/>
    </location>
</feature>
<dbReference type="Pfam" id="PF00498">
    <property type="entry name" value="FHA"/>
    <property type="match status" value="1"/>
</dbReference>
<dbReference type="InterPro" id="IPR050923">
    <property type="entry name" value="Cell_Proc_Reg/RNA_Proc"/>
</dbReference>
<dbReference type="InterPro" id="IPR000253">
    <property type="entry name" value="FHA_dom"/>
</dbReference>
<protein>
    <recommendedName>
        <fullName evidence="2">FHA domain-containing protein</fullName>
    </recommendedName>
</protein>
<evidence type="ECO:0000313" key="4">
    <source>
        <dbReference type="EMBL" id="KAG6727075.1"/>
    </source>
</evidence>
<dbReference type="EMBL" id="CM031810">
    <property type="protein sequence ID" value="KAG6664745.1"/>
    <property type="molecule type" value="Genomic_DNA"/>
</dbReference>
<evidence type="ECO:0000313" key="5">
    <source>
        <dbReference type="Proteomes" id="UP000811609"/>
    </source>
</evidence>
<keyword evidence="5" id="KW-1185">Reference proteome</keyword>